<dbReference type="PANTHER" id="PTHR48081">
    <property type="entry name" value="AB HYDROLASE SUPERFAMILY PROTEIN C4A8.06C"/>
    <property type="match status" value="1"/>
</dbReference>
<dbReference type="InterPro" id="IPR029058">
    <property type="entry name" value="AB_hydrolase_fold"/>
</dbReference>
<dbReference type="InterPro" id="IPR050300">
    <property type="entry name" value="GDXG_lipolytic_enzyme"/>
</dbReference>
<reference evidence="3 4" key="1">
    <citation type="submission" date="2017-09" db="EMBL/GenBank/DDBJ databases">
        <title>Complete genome sequence of Verrucomicrobial strain HZ-65, isolated from freshwater.</title>
        <authorList>
            <person name="Choi A."/>
        </authorList>
    </citation>
    <scope>NUCLEOTIDE SEQUENCE [LARGE SCALE GENOMIC DNA]</scope>
    <source>
        <strain evidence="3 4">HZ-65</strain>
    </source>
</reference>
<gene>
    <name evidence="3" type="ORF">CMV30_10945</name>
</gene>
<dbReference type="PANTHER" id="PTHR48081:SF6">
    <property type="entry name" value="PEPTIDASE S9 PROLYL OLIGOPEPTIDASE CATALYTIC DOMAIN-CONTAINING PROTEIN"/>
    <property type="match status" value="1"/>
</dbReference>
<dbReference type="AlphaFoldDB" id="A0A290QL30"/>
<feature type="domain" description="BD-FAE-like" evidence="2">
    <location>
        <begin position="54"/>
        <end position="251"/>
    </location>
</feature>
<keyword evidence="1 3" id="KW-0378">Hydrolase</keyword>
<protein>
    <submittedName>
        <fullName evidence="3">Alpha/beta hydrolase</fullName>
    </submittedName>
</protein>
<evidence type="ECO:0000256" key="1">
    <source>
        <dbReference type="ARBA" id="ARBA00022801"/>
    </source>
</evidence>
<evidence type="ECO:0000259" key="2">
    <source>
        <dbReference type="Pfam" id="PF20434"/>
    </source>
</evidence>
<accession>A0A290QL30</accession>
<proteinExistence type="predicted"/>
<dbReference type="Gene3D" id="3.40.50.1820">
    <property type="entry name" value="alpha/beta hydrolase"/>
    <property type="match status" value="1"/>
</dbReference>
<sequence>MLIGWVAAGACAALSAEEPRVITLWPEGVPGLRADAAPEQVVNNRIVAVHYPTLTVYAPEAGKGNGTAVIFCPGGGYVRLAIREGGGYETKRLVSEGVTVFMLKYRMVEYGHPAPLQDVLRAVRLVRSRAAELGVKPDRIGLLGQSAGGHLAGCAGLLWDTEEGKTGAELDNVSARPDFVALVYPVITLAEAYTHKGSREALLGKEPAVELVEKLSLEKHARKDAPPFFIAATMADKSVPVQNSLRFYEALLAVKVPAEMHVYAQGSHGNSLDPQYGPTALWPERLSEWMRFNGWGAAR</sequence>
<dbReference type="Proteomes" id="UP000217265">
    <property type="component" value="Chromosome"/>
</dbReference>
<keyword evidence="4" id="KW-1185">Reference proteome</keyword>
<evidence type="ECO:0000313" key="3">
    <source>
        <dbReference type="EMBL" id="ATC66098.1"/>
    </source>
</evidence>
<dbReference type="InterPro" id="IPR049492">
    <property type="entry name" value="BD-FAE-like_dom"/>
</dbReference>
<evidence type="ECO:0000313" key="4">
    <source>
        <dbReference type="Proteomes" id="UP000217265"/>
    </source>
</evidence>
<dbReference type="KEGG" id="vbh:CMV30_10945"/>
<name>A0A290QL30_9BACT</name>
<dbReference type="Pfam" id="PF20434">
    <property type="entry name" value="BD-FAE"/>
    <property type="match status" value="1"/>
</dbReference>
<dbReference type="OrthoDB" id="9794725at2"/>
<dbReference type="EMBL" id="CP023344">
    <property type="protein sequence ID" value="ATC66098.1"/>
    <property type="molecule type" value="Genomic_DNA"/>
</dbReference>
<dbReference type="GO" id="GO:0016787">
    <property type="term" value="F:hydrolase activity"/>
    <property type="evidence" value="ECO:0007669"/>
    <property type="project" value="UniProtKB-KW"/>
</dbReference>
<dbReference type="SUPFAM" id="SSF53474">
    <property type="entry name" value="alpha/beta-Hydrolases"/>
    <property type="match status" value="1"/>
</dbReference>
<organism evidence="3 4">
    <name type="scientific">Nibricoccus aquaticus</name>
    <dbReference type="NCBI Taxonomy" id="2576891"/>
    <lineage>
        <taxon>Bacteria</taxon>
        <taxon>Pseudomonadati</taxon>
        <taxon>Verrucomicrobiota</taxon>
        <taxon>Opitutia</taxon>
        <taxon>Opitutales</taxon>
        <taxon>Opitutaceae</taxon>
        <taxon>Nibricoccus</taxon>
    </lineage>
</organism>